<dbReference type="NCBIfam" id="NF033546">
    <property type="entry name" value="transpos_IS21"/>
    <property type="match status" value="1"/>
</dbReference>
<dbReference type="PANTHER" id="PTHR35004">
    <property type="entry name" value="TRANSPOSASE RV3428C-RELATED"/>
    <property type="match status" value="1"/>
</dbReference>
<keyword evidence="4" id="KW-1185">Reference proteome</keyword>
<dbReference type="InterPro" id="IPR012337">
    <property type="entry name" value="RNaseH-like_sf"/>
</dbReference>
<dbReference type="KEGG" id="gai:IMCC3135_07775"/>
<feature type="compositionally biased region" description="Basic and acidic residues" evidence="1">
    <location>
        <begin position="25"/>
        <end position="37"/>
    </location>
</feature>
<dbReference type="InterPro" id="IPR001584">
    <property type="entry name" value="Integrase_cat-core"/>
</dbReference>
<dbReference type="EMBL" id="CP018632">
    <property type="protein sequence ID" value="ASJ71660.1"/>
    <property type="molecule type" value="Genomic_DNA"/>
</dbReference>
<feature type="region of interest" description="Disordered" evidence="1">
    <location>
        <begin position="1"/>
        <end position="37"/>
    </location>
</feature>
<dbReference type="Proteomes" id="UP000250079">
    <property type="component" value="Chromosome"/>
</dbReference>
<evidence type="ECO:0000256" key="1">
    <source>
        <dbReference type="SAM" id="MobiDB-lite"/>
    </source>
</evidence>
<organism evidence="3 4">
    <name type="scientific">Granulosicoccus antarcticus IMCC3135</name>
    <dbReference type="NCBI Taxonomy" id="1192854"/>
    <lineage>
        <taxon>Bacteria</taxon>
        <taxon>Pseudomonadati</taxon>
        <taxon>Pseudomonadota</taxon>
        <taxon>Gammaproteobacteria</taxon>
        <taxon>Chromatiales</taxon>
        <taxon>Granulosicoccaceae</taxon>
        <taxon>Granulosicoccus</taxon>
    </lineage>
</organism>
<dbReference type="PROSITE" id="PS50994">
    <property type="entry name" value="INTEGRASE"/>
    <property type="match status" value="1"/>
</dbReference>
<reference evidence="3 4" key="1">
    <citation type="submission" date="2016-12" db="EMBL/GenBank/DDBJ databases">
        <authorList>
            <person name="Song W.-J."/>
            <person name="Kurnit D.M."/>
        </authorList>
    </citation>
    <scope>NUCLEOTIDE SEQUENCE [LARGE SCALE GENOMIC DNA]</scope>
    <source>
        <strain evidence="3 4">IMCC3135</strain>
    </source>
</reference>
<dbReference type="SUPFAM" id="SSF53098">
    <property type="entry name" value="Ribonuclease H-like"/>
    <property type="match status" value="1"/>
</dbReference>
<protein>
    <recommendedName>
        <fullName evidence="2">Integrase catalytic domain-containing protein</fullName>
    </recommendedName>
</protein>
<accession>A0A2Z2NSE8</accession>
<dbReference type="PANTHER" id="PTHR35004:SF7">
    <property type="entry name" value="INTEGRASE PROTEIN"/>
    <property type="match status" value="1"/>
</dbReference>
<evidence type="ECO:0000259" key="2">
    <source>
        <dbReference type="PROSITE" id="PS50994"/>
    </source>
</evidence>
<feature type="domain" description="Integrase catalytic" evidence="2">
    <location>
        <begin position="111"/>
        <end position="299"/>
    </location>
</feature>
<evidence type="ECO:0000313" key="3">
    <source>
        <dbReference type="EMBL" id="ASJ71660.1"/>
    </source>
</evidence>
<gene>
    <name evidence="3" type="ORF">IMCC3135_07775</name>
</gene>
<dbReference type="Pfam" id="PF22483">
    <property type="entry name" value="Mu-transpos_C_2"/>
    <property type="match status" value="1"/>
</dbReference>
<name>A0A2Z2NSE8_9GAMM</name>
<proteinExistence type="predicted"/>
<dbReference type="InterPro" id="IPR054353">
    <property type="entry name" value="IstA-like_C"/>
</dbReference>
<dbReference type="AlphaFoldDB" id="A0A2Z2NSE8"/>
<feature type="compositionally biased region" description="Polar residues" evidence="1">
    <location>
        <begin position="1"/>
        <end position="13"/>
    </location>
</feature>
<evidence type="ECO:0000313" key="4">
    <source>
        <dbReference type="Proteomes" id="UP000250079"/>
    </source>
</evidence>
<sequence>MSSRTAGDSQQVASAKAGISVRSGRRIDKGERTEPDAVRQWRTRTDPLKDVWQSECVPLLEREPELTGLTLWEHLEEIYPAQYPFSLLRTLQRRVKKWQATDGPAKAVMFRQAMPPGLQGLSDFTVPNSPVTIAGEPFEHLLYQFRLAYSGWRSVTIIRGGESYSALADGLQSALRKLGGAPLEHRSDSLSAAYVNASQKRYLTDSYNGLCQHYGMRPTTNNLGVSHENGAIESAHGALKHRIDQALKLRGSSDFSDVRTYRVFLFRIVEKLNKRSRERLGEERAELQALPMDRFIDYRELSVRVTTSSTIDVKRTLYTVPSQLMGEKLRIHLYHDRLQCYLGQTKVLQLPRVYPDKPDGRARRIDYSHIIHSLVCKPQAFRFCQFRDDILPGAFYRQLWSLAEAQFTPQMACKWIVNVLRIAHDYDCEQLLVRGLLKEAEDVELPTLETLQSRYLPRTNVPPIPVRQHCIIDYDELLEGQWTAQEACHG</sequence>
<dbReference type="GO" id="GO:0015074">
    <property type="term" value="P:DNA integration"/>
    <property type="evidence" value="ECO:0007669"/>
    <property type="project" value="InterPro"/>
</dbReference>